<name>A0A8R1HQ42_CAEJA</name>
<dbReference type="EnsemblMetazoa" id="CJA07938.1">
    <property type="protein sequence ID" value="CJA07938.1"/>
    <property type="gene ID" value="WBGene00127142"/>
</dbReference>
<evidence type="ECO:0000313" key="1">
    <source>
        <dbReference type="EnsemblMetazoa" id="CJA07938.1"/>
    </source>
</evidence>
<sequence>MVNEDKIITSTIALLVKDVSIQQRIVDEKEEDNENEKVAELDLNVAGPMKKEILEIISAPETEKCQDSPFPIVTKKKRPDQTFCVHYMAQKNGDQIHVNIKTNIDSIG</sequence>
<protein>
    <submittedName>
        <fullName evidence="1">Uncharacterized protein</fullName>
    </submittedName>
</protein>
<dbReference type="Proteomes" id="UP000005237">
    <property type="component" value="Unassembled WGS sequence"/>
</dbReference>
<proteinExistence type="predicted"/>
<organism evidence="1 2">
    <name type="scientific">Caenorhabditis japonica</name>
    <dbReference type="NCBI Taxonomy" id="281687"/>
    <lineage>
        <taxon>Eukaryota</taxon>
        <taxon>Metazoa</taxon>
        <taxon>Ecdysozoa</taxon>
        <taxon>Nematoda</taxon>
        <taxon>Chromadorea</taxon>
        <taxon>Rhabditida</taxon>
        <taxon>Rhabditina</taxon>
        <taxon>Rhabditomorpha</taxon>
        <taxon>Rhabditoidea</taxon>
        <taxon>Rhabditidae</taxon>
        <taxon>Peloderinae</taxon>
        <taxon>Caenorhabditis</taxon>
    </lineage>
</organism>
<reference evidence="2" key="1">
    <citation type="submission" date="2010-08" db="EMBL/GenBank/DDBJ databases">
        <authorList>
            <consortium name="Caenorhabditis japonica Sequencing Consortium"/>
            <person name="Wilson R.K."/>
        </authorList>
    </citation>
    <scope>NUCLEOTIDE SEQUENCE [LARGE SCALE GENOMIC DNA]</scope>
    <source>
        <strain evidence="2">DF5081</strain>
    </source>
</reference>
<dbReference type="AlphaFoldDB" id="A0A8R1HQ42"/>
<reference evidence="1" key="2">
    <citation type="submission" date="2022-06" db="UniProtKB">
        <authorList>
            <consortium name="EnsemblMetazoa"/>
        </authorList>
    </citation>
    <scope>IDENTIFICATION</scope>
    <source>
        <strain evidence="1">DF5081</strain>
    </source>
</reference>
<evidence type="ECO:0000313" key="2">
    <source>
        <dbReference type="Proteomes" id="UP000005237"/>
    </source>
</evidence>
<accession>A0A8R1HQ42</accession>
<keyword evidence="2" id="KW-1185">Reference proteome</keyword>